<evidence type="ECO:0000256" key="1">
    <source>
        <dbReference type="ARBA" id="ARBA00008686"/>
    </source>
</evidence>
<evidence type="ECO:0000313" key="3">
    <source>
        <dbReference type="EMBL" id="KAK4828444.1"/>
    </source>
</evidence>
<comment type="similarity">
    <text evidence="1">Belongs to the dysbindin family.</text>
</comment>
<protein>
    <recommendedName>
        <fullName evidence="2">Dysbindin domain-containing protein 1</fullName>
    </recommendedName>
</protein>
<name>A0AAN7NQ58_MYCAM</name>
<reference evidence="3 4" key="1">
    <citation type="journal article" date="2023" name="J. Hered.">
        <title>Chromosome-level genome of the wood stork (Mycteria americana) provides insight into avian chromosome evolution.</title>
        <authorList>
            <person name="Flamio R. Jr."/>
            <person name="Ramstad K.M."/>
        </authorList>
    </citation>
    <scope>NUCLEOTIDE SEQUENCE [LARGE SCALE GENOMIC DNA]</scope>
    <source>
        <strain evidence="3">JAX WOST 10</strain>
    </source>
</reference>
<evidence type="ECO:0000256" key="2">
    <source>
        <dbReference type="ARBA" id="ARBA00040078"/>
    </source>
</evidence>
<dbReference type="GO" id="GO:0005737">
    <property type="term" value="C:cytoplasm"/>
    <property type="evidence" value="ECO:0007669"/>
    <property type="project" value="InterPro"/>
</dbReference>
<comment type="caution">
    <text evidence="3">The sequence shown here is derived from an EMBL/GenBank/DDBJ whole genome shotgun (WGS) entry which is preliminary data.</text>
</comment>
<dbReference type="EMBL" id="JAUNZN010000002">
    <property type="protein sequence ID" value="KAK4828444.1"/>
    <property type="molecule type" value="Genomic_DNA"/>
</dbReference>
<proteinExistence type="inferred from homology"/>
<organism evidence="3 4">
    <name type="scientific">Mycteria americana</name>
    <name type="common">Wood stork</name>
    <dbReference type="NCBI Taxonomy" id="33587"/>
    <lineage>
        <taxon>Eukaryota</taxon>
        <taxon>Metazoa</taxon>
        <taxon>Chordata</taxon>
        <taxon>Craniata</taxon>
        <taxon>Vertebrata</taxon>
        <taxon>Euteleostomi</taxon>
        <taxon>Archelosauria</taxon>
        <taxon>Archosauria</taxon>
        <taxon>Dinosauria</taxon>
        <taxon>Saurischia</taxon>
        <taxon>Theropoda</taxon>
        <taxon>Coelurosauria</taxon>
        <taxon>Aves</taxon>
        <taxon>Neognathae</taxon>
        <taxon>Neoaves</taxon>
        <taxon>Aequornithes</taxon>
        <taxon>Ciconiiformes</taxon>
        <taxon>Ciconiidae</taxon>
        <taxon>Mycteria</taxon>
    </lineage>
</organism>
<dbReference type="PANTHER" id="PTHR16294">
    <property type="entry name" value="DYSTROBREVIN BINDING PROTEIN 1 DYSBINDIN"/>
    <property type="match status" value="1"/>
</dbReference>
<dbReference type="AlphaFoldDB" id="A0AAN7NQ58"/>
<gene>
    <name evidence="3" type="ORF">QYF61_026669</name>
</gene>
<sequence length="439" mass="49365">MMRLPYNSPVPSQTRSPSPLCLVKRKRLTSSGRRPVWGTQPIKAHRTIWAKRYFMKFKRYKSKLGSSFAEKTLGVLGESKLNVSQQHAARKANSFLAYMNRTRGSGIEGGDYLLHSALLRPHLATNRWLWGDLTAAHHYLWGGYQGVGARLLTLVHGGNTKGDRHKLKQEIFRQEKAISKSFFLMRTIKQWNRLLTEPVKFLFSEVFMLQLDRALSKLLGSKYEDAWAALHKGAKDCAKAGEVVDSEVVMLSAHWEKKRNSLVELQDQLQQIPGFLADLECLTASLGRNLRPSKLIFLLLQHSQDCVVNIYRILLIALEDGRVKQSSEHRRTNKCSLSQDAAGDVEDLRSIHVVEKKKVGGEAHSSSLEEVMEGTLTKIADDTELGGIRRRNEGRAAVQRDLERLEEWADRKIMTFLTGTNAKPCTQAGGAPAARPAGD</sequence>
<dbReference type="PANTHER" id="PTHR16294:SF4">
    <property type="entry name" value="DYSBINDIN DOMAIN-CONTAINING PROTEIN 1"/>
    <property type="match status" value="1"/>
</dbReference>
<accession>A0AAN7NQ58</accession>
<evidence type="ECO:0000313" key="4">
    <source>
        <dbReference type="Proteomes" id="UP001333110"/>
    </source>
</evidence>
<dbReference type="Proteomes" id="UP001333110">
    <property type="component" value="Unassembled WGS sequence"/>
</dbReference>
<dbReference type="InterPro" id="IPR007531">
    <property type="entry name" value="Dysbindin"/>
</dbReference>
<keyword evidence="4" id="KW-1185">Reference proteome</keyword>